<dbReference type="EMBL" id="JAMKFB020000001">
    <property type="protein sequence ID" value="KAL0203658.1"/>
    <property type="molecule type" value="Genomic_DNA"/>
</dbReference>
<comment type="subcellular location">
    <subcellularLocation>
        <location evidence="1">Membrane</location>
        <topology evidence="1">Multi-pass membrane protein</topology>
    </subcellularLocation>
</comment>
<gene>
    <name evidence="6" type="ORF">M9458_001676</name>
</gene>
<evidence type="ECO:0000256" key="2">
    <source>
        <dbReference type="ARBA" id="ARBA00022692"/>
    </source>
</evidence>
<dbReference type="InterPro" id="IPR045014">
    <property type="entry name" value="TM41A/B"/>
</dbReference>
<comment type="caution">
    <text evidence="6">The sequence shown here is derived from an EMBL/GenBank/DDBJ whole genome shotgun (WGS) entry which is preliminary data.</text>
</comment>
<keyword evidence="3 5" id="KW-1133">Transmembrane helix</keyword>
<evidence type="ECO:0000313" key="6">
    <source>
        <dbReference type="EMBL" id="KAL0203658.1"/>
    </source>
</evidence>
<feature type="transmembrane region" description="Helical" evidence="5">
    <location>
        <begin position="12"/>
        <end position="32"/>
    </location>
</feature>
<sequence>NMLAGALFGPWHGLLIACTLTTVGSTNCYLLSRTFGKRHIVRLFPEKVAMLQRM</sequence>
<keyword evidence="4 5" id="KW-0472">Membrane</keyword>
<organism evidence="6 7">
    <name type="scientific">Cirrhinus mrigala</name>
    <name type="common">Mrigala</name>
    <dbReference type="NCBI Taxonomy" id="683832"/>
    <lineage>
        <taxon>Eukaryota</taxon>
        <taxon>Metazoa</taxon>
        <taxon>Chordata</taxon>
        <taxon>Craniata</taxon>
        <taxon>Vertebrata</taxon>
        <taxon>Euteleostomi</taxon>
        <taxon>Actinopterygii</taxon>
        <taxon>Neopterygii</taxon>
        <taxon>Teleostei</taxon>
        <taxon>Ostariophysi</taxon>
        <taxon>Cypriniformes</taxon>
        <taxon>Cyprinidae</taxon>
        <taxon>Labeoninae</taxon>
        <taxon>Labeonini</taxon>
        <taxon>Cirrhinus</taxon>
    </lineage>
</organism>
<proteinExistence type="predicted"/>
<dbReference type="Proteomes" id="UP001529510">
    <property type="component" value="Unassembled WGS sequence"/>
</dbReference>
<dbReference type="GO" id="GO:0016020">
    <property type="term" value="C:membrane"/>
    <property type="evidence" value="ECO:0007669"/>
    <property type="project" value="UniProtKB-SubCell"/>
</dbReference>
<evidence type="ECO:0000256" key="3">
    <source>
        <dbReference type="ARBA" id="ARBA00022989"/>
    </source>
</evidence>
<reference evidence="6 7" key="1">
    <citation type="submission" date="2024-05" db="EMBL/GenBank/DDBJ databases">
        <title>Genome sequencing and assembly of Indian major carp, Cirrhinus mrigala (Hamilton, 1822).</title>
        <authorList>
            <person name="Mohindra V."/>
            <person name="Chowdhury L.M."/>
            <person name="Lal K."/>
            <person name="Jena J.K."/>
        </authorList>
    </citation>
    <scope>NUCLEOTIDE SEQUENCE [LARGE SCALE GENOMIC DNA]</scope>
    <source>
        <strain evidence="6">CM1030</strain>
        <tissue evidence="6">Blood</tissue>
    </source>
</reference>
<evidence type="ECO:0000256" key="5">
    <source>
        <dbReference type="SAM" id="Phobius"/>
    </source>
</evidence>
<feature type="non-terminal residue" evidence="6">
    <location>
        <position position="1"/>
    </location>
</feature>
<evidence type="ECO:0000256" key="4">
    <source>
        <dbReference type="ARBA" id="ARBA00023136"/>
    </source>
</evidence>
<protein>
    <submittedName>
        <fullName evidence="6">Uncharacterized protein</fullName>
    </submittedName>
</protein>
<evidence type="ECO:0000313" key="7">
    <source>
        <dbReference type="Proteomes" id="UP001529510"/>
    </source>
</evidence>
<name>A0ABD0S0X9_CIRMR</name>
<evidence type="ECO:0000256" key="1">
    <source>
        <dbReference type="ARBA" id="ARBA00004141"/>
    </source>
</evidence>
<keyword evidence="7" id="KW-1185">Reference proteome</keyword>
<dbReference type="AlphaFoldDB" id="A0ABD0S0X9"/>
<dbReference type="PANTHER" id="PTHR43220">
    <property type="match status" value="1"/>
</dbReference>
<feature type="non-terminal residue" evidence="6">
    <location>
        <position position="54"/>
    </location>
</feature>
<accession>A0ABD0S0X9</accession>
<keyword evidence="2 5" id="KW-0812">Transmembrane</keyword>
<dbReference type="PANTHER" id="PTHR43220:SF21">
    <property type="entry name" value="TRANSMEMBRANE PROTEIN 41A"/>
    <property type="match status" value="1"/>
</dbReference>